<evidence type="ECO:0000256" key="1">
    <source>
        <dbReference type="SAM" id="MobiDB-lite"/>
    </source>
</evidence>
<comment type="caution">
    <text evidence="2">The sequence shown here is derived from an EMBL/GenBank/DDBJ whole genome shotgun (WGS) entry which is preliminary data.</text>
</comment>
<sequence length="181" mass="20245">MVRREEGRPDSTLNGQDSLESGCSIEPVSWEINGREDWCVPWRDLISTGSVWSPFSSRTSIRVATMYHGSVSIDVRDELSIDLGWKISVDGRVASVDGGERVSVDGIGIWVDGGWRISVEELTLMSIDEERLPLRIQHSKLAGSDEKSSYVSLLLLVLLGMHLKRQEKNLFQKADLESNLD</sequence>
<dbReference type="AlphaFoldDB" id="A0A8S9MNH3"/>
<feature type="compositionally biased region" description="Polar residues" evidence="1">
    <location>
        <begin position="11"/>
        <end position="20"/>
    </location>
</feature>
<organism evidence="2 3">
    <name type="scientific">Brassica cretica</name>
    <name type="common">Mustard</name>
    <dbReference type="NCBI Taxonomy" id="69181"/>
    <lineage>
        <taxon>Eukaryota</taxon>
        <taxon>Viridiplantae</taxon>
        <taxon>Streptophyta</taxon>
        <taxon>Embryophyta</taxon>
        <taxon>Tracheophyta</taxon>
        <taxon>Spermatophyta</taxon>
        <taxon>Magnoliopsida</taxon>
        <taxon>eudicotyledons</taxon>
        <taxon>Gunneridae</taxon>
        <taxon>Pentapetalae</taxon>
        <taxon>rosids</taxon>
        <taxon>malvids</taxon>
        <taxon>Brassicales</taxon>
        <taxon>Brassicaceae</taxon>
        <taxon>Brassiceae</taxon>
        <taxon>Brassica</taxon>
    </lineage>
</organism>
<reference evidence="2" key="1">
    <citation type="submission" date="2019-12" db="EMBL/GenBank/DDBJ databases">
        <title>Genome sequencing and annotation of Brassica cretica.</title>
        <authorList>
            <person name="Studholme D.J."/>
            <person name="Sarris P.F."/>
        </authorList>
    </citation>
    <scope>NUCLEOTIDE SEQUENCE</scope>
    <source>
        <strain evidence="2">PFS-001/15</strain>
        <tissue evidence="2">Leaf</tissue>
    </source>
</reference>
<feature type="region of interest" description="Disordered" evidence="1">
    <location>
        <begin position="1"/>
        <end position="20"/>
    </location>
</feature>
<gene>
    <name evidence="2" type="ORF">F2Q68_00039120</name>
</gene>
<accession>A0A8S9MNH3</accession>
<evidence type="ECO:0000313" key="2">
    <source>
        <dbReference type="EMBL" id="KAF2619391.1"/>
    </source>
</evidence>
<name>A0A8S9MNH3_BRACR</name>
<evidence type="ECO:0000313" key="3">
    <source>
        <dbReference type="Proteomes" id="UP000712281"/>
    </source>
</evidence>
<dbReference type="EMBL" id="QGKW02000007">
    <property type="protein sequence ID" value="KAF2619391.1"/>
    <property type="molecule type" value="Genomic_DNA"/>
</dbReference>
<protein>
    <submittedName>
        <fullName evidence="2">Uncharacterized protein</fullName>
    </submittedName>
</protein>
<dbReference type="Proteomes" id="UP000712281">
    <property type="component" value="Unassembled WGS sequence"/>
</dbReference>
<proteinExistence type="predicted"/>